<dbReference type="Proteomes" id="UP000504638">
    <property type="component" value="Unplaced"/>
</dbReference>
<evidence type="ECO:0000313" key="1">
    <source>
        <dbReference type="EMBL" id="KAF1808043.1"/>
    </source>
</evidence>
<dbReference type="AlphaFoldDB" id="A0A6G1FQK1"/>
<dbReference type="RefSeq" id="XP_033529674.1">
    <property type="nucleotide sequence ID" value="XM_033680437.1"/>
</dbReference>
<evidence type="ECO:0000313" key="2">
    <source>
        <dbReference type="Proteomes" id="UP000504638"/>
    </source>
</evidence>
<sequence length="119" mass="11724">MRIHAAVIFAIAGTPLAQSPTITSSGVPLPNASEFASQLDALNAYVSTMDPAEQSSVLAVMESGYDIGTAVANSFLSSIQANSPSATIQGTTSGGAAPTLGVHTMAGLAGVGMAALGML</sequence>
<reference evidence="3" key="2">
    <citation type="submission" date="2020-04" db="EMBL/GenBank/DDBJ databases">
        <authorList>
            <consortium name="NCBI Genome Project"/>
        </authorList>
    </citation>
    <scope>NUCLEOTIDE SEQUENCE</scope>
    <source>
        <strain evidence="3">CBS 781.70</strain>
    </source>
</reference>
<reference evidence="3" key="3">
    <citation type="submission" date="2025-04" db="UniProtKB">
        <authorList>
            <consortium name="RefSeq"/>
        </authorList>
    </citation>
    <scope>IDENTIFICATION</scope>
    <source>
        <strain evidence="3">CBS 781.70</strain>
    </source>
</reference>
<protein>
    <submittedName>
        <fullName evidence="1 3">Uncharacterized protein</fullName>
    </submittedName>
</protein>
<reference evidence="1 3" key="1">
    <citation type="submission" date="2020-01" db="EMBL/GenBank/DDBJ databases">
        <authorList>
            <consortium name="DOE Joint Genome Institute"/>
            <person name="Haridas S."/>
            <person name="Albert R."/>
            <person name="Binder M."/>
            <person name="Bloem J."/>
            <person name="Labutti K."/>
            <person name="Salamov A."/>
            <person name="Andreopoulos B."/>
            <person name="Baker S.E."/>
            <person name="Barry K."/>
            <person name="Bills G."/>
            <person name="Bluhm B.H."/>
            <person name="Cannon C."/>
            <person name="Castanera R."/>
            <person name="Culley D.E."/>
            <person name="Daum C."/>
            <person name="Ezra D."/>
            <person name="Gonzalez J.B."/>
            <person name="Henrissat B."/>
            <person name="Kuo A."/>
            <person name="Liang C."/>
            <person name="Lipzen A."/>
            <person name="Lutzoni F."/>
            <person name="Magnuson J."/>
            <person name="Mondo S."/>
            <person name="Nolan M."/>
            <person name="Ohm R."/>
            <person name="Pangilinan J."/>
            <person name="Park H.-J."/>
            <person name="Ramirez L."/>
            <person name="Alfaro M."/>
            <person name="Sun H."/>
            <person name="Tritt A."/>
            <person name="Yoshinaga Y."/>
            <person name="Zwiers L.-H."/>
            <person name="Turgeon B.G."/>
            <person name="Goodwin S.B."/>
            <person name="Spatafora J.W."/>
            <person name="Crous P.W."/>
            <person name="Grigoriev I.V."/>
        </authorList>
    </citation>
    <scope>NUCLEOTIDE SEQUENCE</scope>
    <source>
        <strain evidence="1 3">CBS 781.70</strain>
    </source>
</reference>
<proteinExistence type="predicted"/>
<evidence type="ECO:0000313" key="3">
    <source>
        <dbReference type="RefSeq" id="XP_033529674.1"/>
    </source>
</evidence>
<name>A0A6G1FQK1_9PEZI</name>
<organism evidence="1">
    <name type="scientific">Eremomyces bilateralis CBS 781.70</name>
    <dbReference type="NCBI Taxonomy" id="1392243"/>
    <lineage>
        <taxon>Eukaryota</taxon>
        <taxon>Fungi</taxon>
        <taxon>Dikarya</taxon>
        <taxon>Ascomycota</taxon>
        <taxon>Pezizomycotina</taxon>
        <taxon>Dothideomycetes</taxon>
        <taxon>Dothideomycetes incertae sedis</taxon>
        <taxon>Eremomycetales</taxon>
        <taxon>Eremomycetaceae</taxon>
        <taxon>Eremomyces</taxon>
    </lineage>
</organism>
<dbReference type="GeneID" id="54421007"/>
<accession>A0A6G1FQK1</accession>
<keyword evidence="2" id="KW-1185">Reference proteome</keyword>
<gene>
    <name evidence="1 3" type="ORF">P152DRAFT_462919</name>
</gene>
<dbReference type="EMBL" id="ML975192">
    <property type="protein sequence ID" value="KAF1808043.1"/>
    <property type="molecule type" value="Genomic_DNA"/>
</dbReference>